<comment type="caution">
    <text evidence="1">The sequence shown here is derived from an EMBL/GenBank/DDBJ whole genome shotgun (WGS) entry which is preliminary data.</text>
</comment>
<accession>A0ABR0NDJ1</accession>
<name>A0ABR0NDJ1_GOSAR</name>
<dbReference type="Proteomes" id="UP001358586">
    <property type="component" value="Chromosome 10"/>
</dbReference>
<keyword evidence="2" id="KW-1185">Reference proteome</keyword>
<evidence type="ECO:0000313" key="2">
    <source>
        <dbReference type="Proteomes" id="UP001358586"/>
    </source>
</evidence>
<sequence>MADLEQAYMLDNVLNLFCANSGHKVNTSKTTIFFSKNTEVKLAKLISQILGFKQVRDLGKHLSVPLFHQKVTTNAFKFVTDKVCSKLNGWVTKN</sequence>
<dbReference type="PANTHER" id="PTHR33116:SF86">
    <property type="entry name" value="REVERSE TRANSCRIPTASE DOMAIN-CONTAINING PROTEIN"/>
    <property type="match status" value="1"/>
</dbReference>
<dbReference type="PANTHER" id="PTHR33116">
    <property type="entry name" value="REVERSE TRANSCRIPTASE ZINC-BINDING DOMAIN-CONTAINING PROTEIN-RELATED-RELATED"/>
    <property type="match status" value="1"/>
</dbReference>
<gene>
    <name evidence="1" type="ORF">PVK06_034214</name>
</gene>
<organism evidence="1 2">
    <name type="scientific">Gossypium arboreum</name>
    <name type="common">Tree cotton</name>
    <name type="synonym">Gossypium nanking</name>
    <dbReference type="NCBI Taxonomy" id="29729"/>
    <lineage>
        <taxon>Eukaryota</taxon>
        <taxon>Viridiplantae</taxon>
        <taxon>Streptophyta</taxon>
        <taxon>Embryophyta</taxon>
        <taxon>Tracheophyta</taxon>
        <taxon>Spermatophyta</taxon>
        <taxon>Magnoliopsida</taxon>
        <taxon>eudicotyledons</taxon>
        <taxon>Gunneridae</taxon>
        <taxon>Pentapetalae</taxon>
        <taxon>rosids</taxon>
        <taxon>malvids</taxon>
        <taxon>Malvales</taxon>
        <taxon>Malvaceae</taxon>
        <taxon>Malvoideae</taxon>
        <taxon>Gossypium</taxon>
    </lineage>
</organism>
<proteinExistence type="predicted"/>
<reference evidence="1 2" key="1">
    <citation type="submission" date="2023-03" db="EMBL/GenBank/DDBJ databases">
        <title>WGS of Gossypium arboreum.</title>
        <authorList>
            <person name="Yu D."/>
        </authorList>
    </citation>
    <scope>NUCLEOTIDE SEQUENCE [LARGE SCALE GENOMIC DNA]</scope>
    <source>
        <tissue evidence="1">Leaf</tissue>
    </source>
</reference>
<protein>
    <submittedName>
        <fullName evidence="1">Uncharacterized protein</fullName>
    </submittedName>
</protein>
<dbReference type="EMBL" id="JARKNE010000010">
    <property type="protein sequence ID" value="KAK5793078.1"/>
    <property type="molecule type" value="Genomic_DNA"/>
</dbReference>
<evidence type="ECO:0000313" key="1">
    <source>
        <dbReference type="EMBL" id="KAK5793078.1"/>
    </source>
</evidence>